<dbReference type="SUPFAM" id="SSF51366">
    <property type="entry name" value="Ribulose-phoshate binding barrel"/>
    <property type="match status" value="1"/>
</dbReference>
<gene>
    <name evidence="9" type="primary">trpF</name>
    <name evidence="11" type="ORF">GRI62_04355</name>
</gene>
<evidence type="ECO:0000256" key="8">
    <source>
        <dbReference type="ARBA" id="ARBA00023235"/>
    </source>
</evidence>
<proteinExistence type="inferred from homology"/>
<dbReference type="Gene3D" id="3.20.20.70">
    <property type="entry name" value="Aldolase class I"/>
    <property type="match status" value="1"/>
</dbReference>
<dbReference type="UniPathway" id="UPA00035">
    <property type="reaction ID" value="UER00042"/>
</dbReference>
<name>A0A844ZZZ5_9SPHN</name>
<dbReference type="CDD" id="cd00405">
    <property type="entry name" value="PRAI"/>
    <property type="match status" value="1"/>
</dbReference>
<organism evidence="11 12">
    <name type="scientific">Aurantiacibacter arachoides</name>
    <dbReference type="NCBI Taxonomy" id="1850444"/>
    <lineage>
        <taxon>Bacteria</taxon>
        <taxon>Pseudomonadati</taxon>
        <taxon>Pseudomonadota</taxon>
        <taxon>Alphaproteobacteria</taxon>
        <taxon>Sphingomonadales</taxon>
        <taxon>Erythrobacteraceae</taxon>
        <taxon>Aurantiacibacter</taxon>
    </lineage>
</organism>
<keyword evidence="12" id="KW-1185">Reference proteome</keyword>
<dbReference type="HAMAP" id="MF_00135">
    <property type="entry name" value="PRAI"/>
    <property type="match status" value="1"/>
</dbReference>
<sequence length="220" mass="23740">MPETLIKICGLTTPETVDAAVEAGATHIGLVHFPDSPRHIAISDAAKLRQRLPRHVKAVLLTVNLDPKATALALQAIEPDVLQLHGSETVEWLKLIKDNSKLEVWKAVGLKDRGTLERAERFKDAAHRVIYDAPSHASAGALPGGNGLTLDWRLLMNYRHAMDWGLAGGLTPDNVADAIRYTGAPLVDASSGLESERGVKDIGRIKAFCQAAREAQPAQV</sequence>
<evidence type="ECO:0000256" key="2">
    <source>
        <dbReference type="ARBA" id="ARBA00004664"/>
    </source>
</evidence>
<feature type="domain" description="N-(5'phosphoribosyl) anthranilate isomerase (PRAI)" evidence="10">
    <location>
        <begin position="6"/>
        <end position="210"/>
    </location>
</feature>
<evidence type="ECO:0000256" key="9">
    <source>
        <dbReference type="HAMAP-Rule" id="MF_00135"/>
    </source>
</evidence>
<keyword evidence="7 9" id="KW-0057">Aromatic amino acid biosynthesis</keyword>
<dbReference type="OrthoDB" id="9796196at2"/>
<protein>
    <recommendedName>
        <fullName evidence="4 9">N-(5'-phosphoribosyl)anthranilate isomerase</fullName>
        <shortName evidence="9">PRAI</shortName>
        <ecNumber evidence="3 9">5.3.1.24</ecNumber>
    </recommendedName>
</protein>
<dbReference type="PANTHER" id="PTHR42894:SF1">
    <property type="entry name" value="N-(5'-PHOSPHORIBOSYL)ANTHRANILATE ISOMERASE"/>
    <property type="match status" value="1"/>
</dbReference>
<reference evidence="11 12" key="1">
    <citation type="submission" date="2019-12" db="EMBL/GenBank/DDBJ databases">
        <title>Genomic-based taxomic classification of the family Erythrobacteraceae.</title>
        <authorList>
            <person name="Xu L."/>
        </authorList>
    </citation>
    <scope>NUCLEOTIDE SEQUENCE [LARGE SCALE GENOMIC DNA]</scope>
    <source>
        <strain evidence="11 12">RC4-10-4</strain>
    </source>
</reference>
<dbReference type="InterPro" id="IPR044643">
    <property type="entry name" value="TrpF_fam"/>
</dbReference>
<dbReference type="Pfam" id="PF00697">
    <property type="entry name" value="PRAI"/>
    <property type="match status" value="1"/>
</dbReference>
<dbReference type="InterPro" id="IPR011060">
    <property type="entry name" value="RibuloseP-bd_barrel"/>
</dbReference>
<dbReference type="EMBL" id="WTYH01000001">
    <property type="protein sequence ID" value="MXO92840.1"/>
    <property type="molecule type" value="Genomic_DNA"/>
</dbReference>
<evidence type="ECO:0000256" key="6">
    <source>
        <dbReference type="ARBA" id="ARBA00022822"/>
    </source>
</evidence>
<dbReference type="InterPro" id="IPR013785">
    <property type="entry name" value="Aldolase_TIM"/>
</dbReference>
<keyword evidence="6 9" id="KW-0822">Tryptophan biosynthesis</keyword>
<accession>A0A844ZZZ5</accession>
<evidence type="ECO:0000256" key="3">
    <source>
        <dbReference type="ARBA" id="ARBA00012572"/>
    </source>
</evidence>
<keyword evidence="8 9" id="KW-0413">Isomerase</keyword>
<dbReference type="EC" id="5.3.1.24" evidence="3 9"/>
<evidence type="ECO:0000259" key="10">
    <source>
        <dbReference type="Pfam" id="PF00697"/>
    </source>
</evidence>
<evidence type="ECO:0000256" key="4">
    <source>
        <dbReference type="ARBA" id="ARBA00022272"/>
    </source>
</evidence>
<comment type="catalytic activity">
    <reaction evidence="1 9">
        <text>N-(5-phospho-beta-D-ribosyl)anthranilate = 1-(2-carboxyphenylamino)-1-deoxy-D-ribulose 5-phosphate</text>
        <dbReference type="Rhea" id="RHEA:21540"/>
        <dbReference type="ChEBI" id="CHEBI:18277"/>
        <dbReference type="ChEBI" id="CHEBI:58613"/>
        <dbReference type="EC" id="5.3.1.24"/>
    </reaction>
</comment>
<dbReference type="GO" id="GO:0004640">
    <property type="term" value="F:phosphoribosylanthranilate isomerase activity"/>
    <property type="evidence" value="ECO:0007669"/>
    <property type="project" value="UniProtKB-UniRule"/>
</dbReference>
<dbReference type="AlphaFoldDB" id="A0A844ZZZ5"/>
<dbReference type="GO" id="GO:0000162">
    <property type="term" value="P:L-tryptophan biosynthetic process"/>
    <property type="evidence" value="ECO:0007669"/>
    <property type="project" value="UniProtKB-UniRule"/>
</dbReference>
<comment type="caution">
    <text evidence="11">The sequence shown here is derived from an EMBL/GenBank/DDBJ whole genome shotgun (WGS) entry which is preliminary data.</text>
</comment>
<dbReference type="NCBIfam" id="NF002295">
    <property type="entry name" value="PRK01222.1-1"/>
    <property type="match status" value="1"/>
</dbReference>
<evidence type="ECO:0000256" key="7">
    <source>
        <dbReference type="ARBA" id="ARBA00023141"/>
    </source>
</evidence>
<dbReference type="InterPro" id="IPR001240">
    <property type="entry name" value="PRAI_dom"/>
</dbReference>
<dbReference type="RefSeq" id="WP_131452173.1">
    <property type="nucleotide sequence ID" value="NZ_BMJK01000001.1"/>
</dbReference>
<comment type="similarity">
    <text evidence="9">Belongs to the TrpF family.</text>
</comment>
<dbReference type="PANTHER" id="PTHR42894">
    <property type="entry name" value="N-(5'-PHOSPHORIBOSYL)ANTHRANILATE ISOMERASE"/>
    <property type="match status" value="1"/>
</dbReference>
<evidence type="ECO:0000256" key="1">
    <source>
        <dbReference type="ARBA" id="ARBA00001164"/>
    </source>
</evidence>
<keyword evidence="5 9" id="KW-0028">Amino-acid biosynthesis</keyword>
<evidence type="ECO:0000313" key="12">
    <source>
        <dbReference type="Proteomes" id="UP000460626"/>
    </source>
</evidence>
<evidence type="ECO:0000313" key="11">
    <source>
        <dbReference type="EMBL" id="MXO92840.1"/>
    </source>
</evidence>
<evidence type="ECO:0000256" key="5">
    <source>
        <dbReference type="ARBA" id="ARBA00022605"/>
    </source>
</evidence>
<comment type="pathway">
    <text evidence="2 9">Amino-acid biosynthesis; L-tryptophan biosynthesis; L-tryptophan from chorismate: step 3/5.</text>
</comment>
<dbReference type="Proteomes" id="UP000460626">
    <property type="component" value="Unassembled WGS sequence"/>
</dbReference>